<dbReference type="PATRIC" id="fig|320787.5.peg.1679"/>
<feature type="domain" description="Putative collagen-binding" evidence="1">
    <location>
        <begin position="355"/>
        <end position="421"/>
    </location>
</feature>
<dbReference type="InterPro" id="IPR025277">
    <property type="entry name" value="Apiosidase-like_cat_dom"/>
</dbReference>
<organism evidence="3 4">
    <name type="scientific">Cyclobacterium amurskyense</name>
    <dbReference type="NCBI Taxonomy" id="320787"/>
    <lineage>
        <taxon>Bacteria</taxon>
        <taxon>Pseudomonadati</taxon>
        <taxon>Bacteroidota</taxon>
        <taxon>Cytophagia</taxon>
        <taxon>Cytophagales</taxon>
        <taxon>Cyclobacteriaceae</taxon>
        <taxon>Cyclobacterium</taxon>
    </lineage>
</organism>
<dbReference type="Gene3D" id="3.20.20.80">
    <property type="entry name" value="Glycosidases"/>
    <property type="match status" value="1"/>
</dbReference>
<evidence type="ECO:0000313" key="3">
    <source>
        <dbReference type="EMBL" id="AKP50954.1"/>
    </source>
</evidence>
<evidence type="ECO:0000259" key="2">
    <source>
        <dbReference type="Pfam" id="PF13204"/>
    </source>
</evidence>
<dbReference type="PANTHER" id="PTHR37836:SF3">
    <property type="entry name" value="ENDOGLUCANASE"/>
    <property type="match status" value="1"/>
</dbReference>
<protein>
    <submittedName>
        <fullName evidence="3">Endoglucanase</fullName>
    </submittedName>
</protein>
<sequence length="435" mass="49486">MKMNLPALKVGENSRFLVNQNGEPFFWLGDTAWELIHKLSLAETQLYFQNRIEKGFTIIQTVILAELDGLTVPNANGDLPLKDLDPSQPNEAYFSHVDKIIELANEMGLYLALLPTWGDKFNKKWGTGPEVFTPENARAFGASLAKRYAKHQHIVWVLGGDRVPQDKEDEAIIEQMAMGIREFDKDSLITYHPNGGVIASDIFGKSTWLQVDMFQSRHQKNFREYTFVNKARNRQPVRPVINGEPGYENIPNLLNKWNFQRLDAADVRLSAYWSMLSGAAGYTYGCNEVWQMNTAESTPLFGAHLSWQEALDLPGARQMGILRSIFESLPWQQMHATRQIFAGINWPFSPPKLALSTSDQSCLLIYQSTGSKIKLKIKKGILNNSAVYWINPQNGRVTPTKAKGSNTFYSPNRLQDWLLLILSNKQRDQWHYTSS</sequence>
<dbReference type="EMBL" id="CP012040">
    <property type="protein sequence ID" value="AKP50954.1"/>
    <property type="molecule type" value="Genomic_DNA"/>
</dbReference>
<dbReference type="Pfam" id="PF12904">
    <property type="entry name" value="Collagen_bind_2"/>
    <property type="match status" value="1"/>
</dbReference>
<dbReference type="OrthoDB" id="59486at2"/>
<dbReference type="InterPro" id="IPR017853">
    <property type="entry name" value="GH"/>
</dbReference>
<dbReference type="PANTHER" id="PTHR37836">
    <property type="entry name" value="LMO1036 PROTEIN"/>
    <property type="match status" value="1"/>
</dbReference>
<dbReference type="AlphaFoldDB" id="A0A0H4P9W2"/>
<name>A0A0H4P9W2_9BACT</name>
<evidence type="ECO:0000313" key="4">
    <source>
        <dbReference type="Proteomes" id="UP000036520"/>
    </source>
</evidence>
<reference evidence="3 4" key="1">
    <citation type="submission" date="2015-07" db="EMBL/GenBank/DDBJ databases">
        <authorList>
            <person name="Kim K.M."/>
        </authorList>
    </citation>
    <scope>NUCLEOTIDE SEQUENCE [LARGE SCALE GENOMIC DNA]</scope>
    <source>
        <strain evidence="3 4">KCTC 12363</strain>
    </source>
</reference>
<dbReference type="SUPFAM" id="SSF51445">
    <property type="entry name" value="(Trans)glycosidases"/>
    <property type="match status" value="1"/>
</dbReference>
<dbReference type="Pfam" id="PF13204">
    <property type="entry name" value="Apiosidase"/>
    <property type="match status" value="1"/>
</dbReference>
<dbReference type="InterPro" id="IPR024749">
    <property type="entry name" value="Collagen-bd_put"/>
</dbReference>
<dbReference type="RefSeq" id="WP_048641349.1">
    <property type="nucleotide sequence ID" value="NZ_CP012040.1"/>
</dbReference>
<accession>A0A0H4P9W2</accession>
<dbReference type="KEGG" id="camu:CA2015_1517"/>
<feature type="domain" description="Apiosidase-like catalytic" evidence="2">
    <location>
        <begin position="12"/>
        <end position="332"/>
    </location>
</feature>
<proteinExistence type="predicted"/>
<gene>
    <name evidence="3" type="ORF">CA2015_1517</name>
</gene>
<evidence type="ECO:0000259" key="1">
    <source>
        <dbReference type="Pfam" id="PF12904"/>
    </source>
</evidence>
<dbReference type="STRING" id="320787.CA2015_1517"/>
<keyword evidence="4" id="KW-1185">Reference proteome</keyword>
<dbReference type="Proteomes" id="UP000036520">
    <property type="component" value="Chromosome"/>
</dbReference>